<evidence type="ECO:0000313" key="8">
    <source>
        <dbReference type="EMBL" id="KAI5061571.1"/>
    </source>
</evidence>
<evidence type="ECO:0000256" key="5">
    <source>
        <dbReference type="ARBA" id="ARBA00022801"/>
    </source>
</evidence>
<dbReference type="GO" id="GO:0004519">
    <property type="term" value="F:endonuclease activity"/>
    <property type="evidence" value="ECO:0007669"/>
    <property type="project" value="UniProtKB-KW"/>
</dbReference>
<dbReference type="AlphaFoldDB" id="A0A9D4Z6J6"/>
<evidence type="ECO:0000256" key="1">
    <source>
        <dbReference type="ARBA" id="ARBA00022679"/>
    </source>
</evidence>
<dbReference type="InterPro" id="IPR043502">
    <property type="entry name" value="DNA/RNA_pol_sf"/>
</dbReference>
<accession>A0A9D4Z6J6</accession>
<keyword evidence="2" id="KW-0548">Nucleotidyltransferase</keyword>
<evidence type="ECO:0000313" key="9">
    <source>
        <dbReference type="Proteomes" id="UP000886520"/>
    </source>
</evidence>
<dbReference type="PANTHER" id="PTHR34072">
    <property type="entry name" value="ENZYMATIC POLYPROTEIN-RELATED"/>
    <property type="match status" value="1"/>
</dbReference>
<proteinExistence type="predicted"/>
<gene>
    <name evidence="8" type="ORF">GOP47_0024076</name>
</gene>
<name>A0A9D4Z6J6_ADICA</name>
<keyword evidence="3" id="KW-0540">Nuclease</keyword>
<evidence type="ECO:0000259" key="7">
    <source>
        <dbReference type="Pfam" id="PF17917"/>
    </source>
</evidence>
<evidence type="ECO:0000256" key="4">
    <source>
        <dbReference type="ARBA" id="ARBA00022759"/>
    </source>
</evidence>
<keyword evidence="9" id="KW-1185">Reference proteome</keyword>
<reference evidence="8" key="1">
    <citation type="submission" date="2021-01" db="EMBL/GenBank/DDBJ databases">
        <title>Adiantum capillus-veneris genome.</title>
        <authorList>
            <person name="Fang Y."/>
            <person name="Liao Q."/>
        </authorList>
    </citation>
    <scope>NUCLEOTIDE SEQUENCE</scope>
    <source>
        <strain evidence="8">H3</strain>
        <tissue evidence="8">Leaf</tissue>
    </source>
</reference>
<keyword evidence="6" id="KW-0695">RNA-directed DNA polymerase</keyword>
<dbReference type="GO" id="GO:0016787">
    <property type="term" value="F:hydrolase activity"/>
    <property type="evidence" value="ECO:0007669"/>
    <property type="project" value="UniProtKB-KW"/>
</dbReference>
<dbReference type="Proteomes" id="UP000886520">
    <property type="component" value="Chromosome 23"/>
</dbReference>
<feature type="non-terminal residue" evidence="8">
    <location>
        <position position="142"/>
    </location>
</feature>
<dbReference type="SUPFAM" id="SSF56672">
    <property type="entry name" value="DNA/RNA polymerases"/>
    <property type="match status" value="1"/>
</dbReference>
<comment type="caution">
    <text evidence="8">The sequence shown here is derived from an EMBL/GenBank/DDBJ whole genome shotgun (WGS) entry which is preliminary data.</text>
</comment>
<feature type="domain" description="Reverse transcriptase RNase H-like" evidence="7">
    <location>
        <begin position="4"/>
        <end position="49"/>
    </location>
</feature>
<keyword evidence="1" id="KW-0808">Transferase</keyword>
<protein>
    <recommendedName>
        <fullName evidence="7">Reverse transcriptase RNase H-like domain-containing protein</fullName>
    </recommendedName>
</protein>
<keyword evidence="5" id="KW-0378">Hydrolase</keyword>
<keyword evidence="4" id="KW-0255">Endonuclease</keyword>
<dbReference type="InterPro" id="IPR041373">
    <property type="entry name" value="RT_RNaseH"/>
</dbReference>
<dbReference type="EMBL" id="JABFUD020000023">
    <property type="protein sequence ID" value="KAI5061571.1"/>
    <property type="molecule type" value="Genomic_DNA"/>
</dbReference>
<organism evidence="8 9">
    <name type="scientific">Adiantum capillus-veneris</name>
    <name type="common">Maidenhair fern</name>
    <dbReference type="NCBI Taxonomy" id="13818"/>
    <lineage>
        <taxon>Eukaryota</taxon>
        <taxon>Viridiplantae</taxon>
        <taxon>Streptophyta</taxon>
        <taxon>Embryophyta</taxon>
        <taxon>Tracheophyta</taxon>
        <taxon>Polypodiopsida</taxon>
        <taxon>Polypodiidae</taxon>
        <taxon>Polypodiales</taxon>
        <taxon>Pteridineae</taxon>
        <taxon>Pteridaceae</taxon>
        <taxon>Vittarioideae</taxon>
        <taxon>Adiantum</taxon>
    </lineage>
</organism>
<evidence type="ECO:0000256" key="6">
    <source>
        <dbReference type="ARBA" id="ARBA00022918"/>
    </source>
</evidence>
<dbReference type="Pfam" id="PF17917">
    <property type="entry name" value="RT_RNaseH"/>
    <property type="match status" value="1"/>
</dbReference>
<sequence>MQVVAHCLQKWAHYVKDKHTKVYTDNISLKYFQTQPKLTPKQARWQDTKAEFDIELLHKPGKANAMPDALSRLPTVAAITTFSSTLKQQIKDAQQQDPVVHRMRNDFHSGKAAVGLYNIKDDIFYAHNRIYVSNDEVLKKSL</sequence>
<evidence type="ECO:0000256" key="2">
    <source>
        <dbReference type="ARBA" id="ARBA00022695"/>
    </source>
</evidence>
<dbReference type="GO" id="GO:0003964">
    <property type="term" value="F:RNA-directed DNA polymerase activity"/>
    <property type="evidence" value="ECO:0007669"/>
    <property type="project" value="UniProtKB-KW"/>
</dbReference>
<evidence type="ECO:0000256" key="3">
    <source>
        <dbReference type="ARBA" id="ARBA00022722"/>
    </source>
</evidence>
<dbReference type="OrthoDB" id="1714528at2759"/>